<reference evidence="1" key="4">
    <citation type="submission" date="2025-09" db="UniProtKB">
        <authorList>
            <consortium name="Ensembl"/>
        </authorList>
    </citation>
    <scope>IDENTIFICATION</scope>
</reference>
<reference evidence="2" key="1">
    <citation type="journal article" date="2002" name="Science">
        <title>The draft genome of Ciona intestinalis: insights into chordate and vertebrate origins.</title>
        <authorList>
            <person name="Dehal P."/>
            <person name="Satou Y."/>
            <person name="Campbell R.K."/>
            <person name="Chapman J."/>
            <person name="Degnan B."/>
            <person name="De Tomaso A."/>
            <person name="Davidson B."/>
            <person name="Di Gregorio A."/>
            <person name="Gelpke M."/>
            <person name="Goodstein D.M."/>
            <person name="Harafuji N."/>
            <person name="Hastings K.E."/>
            <person name="Ho I."/>
            <person name="Hotta K."/>
            <person name="Huang W."/>
            <person name="Kawashima T."/>
            <person name="Lemaire P."/>
            <person name="Martinez D."/>
            <person name="Meinertzhagen I.A."/>
            <person name="Necula S."/>
            <person name="Nonaka M."/>
            <person name="Putnam N."/>
            <person name="Rash S."/>
            <person name="Saiga H."/>
            <person name="Satake M."/>
            <person name="Terry A."/>
            <person name="Yamada L."/>
            <person name="Wang H.G."/>
            <person name="Awazu S."/>
            <person name="Azumi K."/>
            <person name="Boore J."/>
            <person name="Branno M."/>
            <person name="Chin-Bow S."/>
            <person name="DeSantis R."/>
            <person name="Doyle S."/>
            <person name="Francino P."/>
            <person name="Keys D.N."/>
            <person name="Haga S."/>
            <person name="Hayashi H."/>
            <person name="Hino K."/>
            <person name="Imai K.S."/>
            <person name="Inaba K."/>
            <person name="Kano S."/>
            <person name="Kobayashi K."/>
            <person name="Kobayashi M."/>
            <person name="Lee B.I."/>
            <person name="Makabe K.W."/>
            <person name="Manohar C."/>
            <person name="Matassi G."/>
            <person name="Medina M."/>
            <person name="Mochizuki Y."/>
            <person name="Mount S."/>
            <person name="Morishita T."/>
            <person name="Miura S."/>
            <person name="Nakayama A."/>
            <person name="Nishizaka S."/>
            <person name="Nomoto H."/>
            <person name="Ohta F."/>
            <person name="Oishi K."/>
            <person name="Rigoutsos I."/>
            <person name="Sano M."/>
            <person name="Sasaki A."/>
            <person name="Sasakura Y."/>
            <person name="Shoguchi E."/>
            <person name="Shin-i T."/>
            <person name="Spagnuolo A."/>
            <person name="Stainier D."/>
            <person name="Suzuki M.M."/>
            <person name="Tassy O."/>
            <person name="Takatori N."/>
            <person name="Tokuoka M."/>
            <person name="Yagi K."/>
            <person name="Yoshizaki F."/>
            <person name="Wada S."/>
            <person name="Zhang C."/>
            <person name="Hyatt P.D."/>
            <person name="Larimer F."/>
            <person name="Detter C."/>
            <person name="Doggett N."/>
            <person name="Glavina T."/>
            <person name="Hawkins T."/>
            <person name="Richardson P."/>
            <person name="Lucas S."/>
            <person name="Kohara Y."/>
            <person name="Levine M."/>
            <person name="Satoh N."/>
            <person name="Rokhsar D.S."/>
        </authorList>
    </citation>
    <scope>NUCLEOTIDE SEQUENCE [LARGE SCALE GENOMIC DNA]</scope>
</reference>
<evidence type="ECO:0000313" key="1">
    <source>
        <dbReference type="Ensembl" id="ENSCINP00000036329.1"/>
    </source>
</evidence>
<keyword evidence="2" id="KW-1185">Reference proteome</keyword>
<reference evidence="1" key="2">
    <citation type="journal article" date="2008" name="Genome Biol.">
        <title>Improved genome assembly and evidence-based global gene model set for the chordate Ciona intestinalis: new insight into intron and operon populations.</title>
        <authorList>
            <person name="Satou Y."/>
            <person name="Mineta K."/>
            <person name="Ogasawara M."/>
            <person name="Sasakura Y."/>
            <person name="Shoguchi E."/>
            <person name="Ueno K."/>
            <person name="Yamada L."/>
            <person name="Matsumoto J."/>
            <person name="Wasserscheid J."/>
            <person name="Dewar K."/>
            <person name="Wiley G.B."/>
            <person name="Macmil S.L."/>
            <person name="Roe B.A."/>
            <person name="Zeller R.W."/>
            <person name="Hastings K.E."/>
            <person name="Lemaire P."/>
            <person name="Lindquist E."/>
            <person name="Endo T."/>
            <person name="Hotta K."/>
            <person name="Inaba K."/>
        </authorList>
    </citation>
    <scope>NUCLEOTIDE SEQUENCE [LARGE SCALE GENOMIC DNA]</scope>
    <source>
        <strain evidence="1">wild type</strain>
    </source>
</reference>
<dbReference type="HOGENOM" id="CLU_3019449_0_0_1"/>
<dbReference type="EMBL" id="EAAA01002729">
    <property type="status" value="NOT_ANNOTATED_CDS"/>
    <property type="molecule type" value="Genomic_DNA"/>
</dbReference>
<organism evidence="1 2">
    <name type="scientific">Ciona intestinalis</name>
    <name type="common">Transparent sea squirt</name>
    <name type="synonym">Ascidia intestinalis</name>
    <dbReference type="NCBI Taxonomy" id="7719"/>
    <lineage>
        <taxon>Eukaryota</taxon>
        <taxon>Metazoa</taxon>
        <taxon>Chordata</taxon>
        <taxon>Tunicata</taxon>
        <taxon>Ascidiacea</taxon>
        <taxon>Phlebobranchia</taxon>
        <taxon>Cionidae</taxon>
        <taxon>Ciona</taxon>
    </lineage>
</organism>
<proteinExistence type="predicted"/>
<dbReference type="Ensembl" id="ENSCINT00000035091.1">
    <property type="protein sequence ID" value="ENSCINP00000036329.1"/>
    <property type="gene ID" value="ENSCING00000020859.1"/>
</dbReference>
<evidence type="ECO:0000313" key="2">
    <source>
        <dbReference type="Proteomes" id="UP000008144"/>
    </source>
</evidence>
<name>H2Y344_CIOIN</name>
<dbReference type="AlphaFoldDB" id="H2Y344"/>
<sequence>MRRTLVGMRTGPLTRSCLSFAPLIRSLHTFSKLWTLREVSVIRILWICTSCSPCGT</sequence>
<accession>H2Y344</accession>
<dbReference type="Proteomes" id="UP000008144">
    <property type="component" value="Chromosome 8"/>
</dbReference>
<dbReference type="InParanoid" id="H2Y344"/>
<protein>
    <submittedName>
        <fullName evidence="1">Uncharacterized protein</fullName>
    </submittedName>
</protein>
<reference evidence="1" key="3">
    <citation type="submission" date="2025-08" db="UniProtKB">
        <authorList>
            <consortium name="Ensembl"/>
        </authorList>
    </citation>
    <scope>IDENTIFICATION</scope>
</reference>